<dbReference type="Gene3D" id="2.40.50.140">
    <property type="entry name" value="Nucleic acid-binding proteins"/>
    <property type="match status" value="1"/>
</dbReference>
<organism evidence="7">
    <name type="scientific">marine sediment metagenome</name>
    <dbReference type="NCBI Taxonomy" id="412755"/>
    <lineage>
        <taxon>unclassified sequences</taxon>
        <taxon>metagenomes</taxon>
        <taxon>ecological metagenomes</taxon>
    </lineage>
</organism>
<gene>
    <name evidence="7" type="ORF">S01H4_30350</name>
</gene>
<evidence type="ECO:0000259" key="5">
    <source>
        <dbReference type="SMART" id="SM01382"/>
    </source>
</evidence>
<dbReference type="EMBL" id="BART01015660">
    <property type="protein sequence ID" value="GAG87328.1"/>
    <property type="molecule type" value="Genomic_DNA"/>
</dbReference>
<dbReference type="SUPFAM" id="SSF50249">
    <property type="entry name" value="Nucleic acid-binding proteins"/>
    <property type="match status" value="1"/>
</dbReference>
<dbReference type="Pfam" id="PF00181">
    <property type="entry name" value="Ribosomal_L2_N"/>
    <property type="match status" value="1"/>
</dbReference>
<proteinExistence type="inferred from homology"/>
<dbReference type="SUPFAM" id="SSF50104">
    <property type="entry name" value="Translation proteins SH3-like domain"/>
    <property type="match status" value="1"/>
</dbReference>
<accession>X1BT14</accession>
<keyword evidence="2" id="KW-0689">Ribosomal protein</keyword>
<reference evidence="7" key="1">
    <citation type="journal article" date="2014" name="Front. Microbiol.">
        <title>High frequency of phylogenetically diverse reductive dehalogenase-homologous genes in deep subseafloor sedimentary metagenomes.</title>
        <authorList>
            <person name="Kawai M."/>
            <person name="Futagami T."/>
            <person name="Toyoda A."/>
            <person name="Takaki Y."/>
            <person name="Nishi S."/>
            <person name="Hori S."/>
            <person name="Arai W."/>
            <person name="Tsubouchi T."/>
            <person name="Morono Y."/>
            <person name="Uchiyama I."/>
            <person name="Ito T."/>
            <person name="Fujiyama A."/>
            <person name="Inagaki F."/>
            <person name="Takami H."/>
        </authorList>
    </citation>
    <scope>NUCLEOTIDE SEQUENCE</scope>
    <source>
        <strain evidence="7">Expedition CK06-06</strain>
    </source>
</reference>
<dbReference type="Gene3D" id="2.30.30.30">
    <property type="match status" value="1"/>
</dbReference>
<dbReference type="InterPro" id="IPR014722">
    <property type="entry name" value="Rib_uL2_dom2"/>
</dbReference>
<dbReference type="InterPro" id="IPR008991">
    <property type="entry name" value="Translation_prot_SH3-like_sf"/>
</dbReference>
<dbReference type="NCBIfam" id="NF007180">
    <property type="entry name" value="PRK09612.1"/>
    <property type="match status" value="1"/>
</dbReference>
<dbReference type="InterPro" id="IPR023672">
    <property type="entry name" value="Ribosomal_uL2_arc_euk"/>
</dbReference>
<dbReference type="GO" id="GO:0002181">
    <property type="term" value="P:cytoplasmic translation"/>
    <property type="evidence" value="ECO:0007669"/>
    <property type="project" value="TreeGrafter"/>
</dbReference>
<evidence type="ECO:0000256" key="2">
    <source>
        <dbReference type="ARBA" id="ARBA00022980"/>
    </source>
</evidence>
<comment type="caution">
    <text evidence="7">The sequence shown here is derived from an EMBL/GenBank/DDBJ whole genome shotgun (WGS) entry which is preliminary data.</text>
</comment>
<keyword evidence="3" id="KW-0687">Ribonucleoprotein</keyword>
<evidence type="ECO:0000256" key="1">
    <source>
        <dbReference type="ARBA" id="ARBA00005636"/>
    </source>
</evidence>
<dbReference type="GO" id="GO:0003735">
    <property type="term" value="F:structural constituent of ribosome"/>
    <property type="evidence" value="ECO:0007669"/>
    <property type="project" value="InterPro"/>
</dbReference>
<protein>
    <submittedName>
        <fullName evidence="7">Uncharacterized protein</fullName>
    </submittedName>
</protein>
<feature type="region of interest" description="Disordered" evidence="4">
    <location>
        <begin position="204"/>
        <end position="242"/>
    </location>
</feature>
<dbReference type="GO" id="GO:0003723">
    <property type="term" value="F:RNA binding"/>
    <property type="evidence" value="ECO:0007669"/>
    <property type="project" value="InterPro"/>
</dbReference>
<dbReference type="InterPro" id="IPR022669">
    <property type="entry name" value="Ribosomal_uL2_C"/>
</dbReference>
<evidence type="ECO:0000259" key="6">
    <source>
        <dbReference type="SMART" id="SM01383"/>
    </source>
</evidence>
<dbReference type="GO" id="GO:0022625">
    <property type="term" value="C:cytosolic large ribosomal subunit"/>
    <property type="evidence" value="ECO:0007669"/>
    <property type="project" value="TreeGrafter"/>
</dbReference>
<dbReference type="InterPro" id="IPR014726">
    <property type="entry name" value="Ribosomal_uL2_dom3"/>
</dbReference>
<dbReference type="InterPro" id="IPR002171">
    <property type="entry name" value="Ribosomal_uL2"/>
</dbReference>
<dbReference type="PANTHER" id="PTHR13691">
    <property type="entry name" value="RIBOSOMAL PROTEIN L2"/>
    <property type="match status" value="1"/>
</dbReference>
<feature type="domain" description="Large ribosomal subunit protein uL2 RNA-binding" evidence="6">
    <location>
        <begin position="11"/>
        <end position="84"/>
    </location>
</feature>
<evidence type="ECO:0000256" key="3">
    <source>
        <dbReference type="ARBA" id="ARBA00023274"/>
    </source>
</evidence>
<evidence type="ECO:0000313" key="7">
    <source>
        <dbReference type="EMBL" id="GAG87328.1"/>
    </source>
</evidence>
<dbReference type="SMART" id="SM01382">
    <property type="entry name" value="Ribosomal_L2_C"/>
    <property type="match status" value="1"/>
</dbReference>
<dbReference type="Pfam" id="PF03947">
    <property type="entry name" value="Ribosomal_L2_C"/>
    <property type="match status" value="1"/>
</dbReference>
<dbReference type="SMART" id="SM01383">
    <property type="entry name" value="Ribosomal_L2"/>
    <property type="match status" value="1"/>
</dbReference>
<sequence length="242" mass="26657">MGKRILAQRKGYGNLWARSPSHRHVGEVKYRPFKKNEKTLKFKVIEFIHAPGRGAPIARIKYEDGEKSLWLPPEGIYEGQEFTQSKTGYGQEVKVGNILPLRKIPIGTLVFNIEGTPQDGGKFARASGVAAIVRNRSGDKIELLFRSKKTKWFNLNCLCTVGVVAGGGRTDKPFLKAGNAHHAYRSKAKKWPVVRGIAMNAVSHPYGGGAKQSPHKPTTTSRNAPPGRKVGQIAARRTGHQN</sequence>
<dbReference type="InterPro" id="IPR022666">
    <property type="entry name" value="Ribosomal_uL2_RNA-bd_dom"/>
</dbReference>
<dbReference type="AlphaFoldDB" id="X1BT14"/>
<dbReference type="HAMAP" id="MF_01320_A">
    <property type="entry name" value="Ribosomal_uL2_A"/>
    <property type="match status" value="1"/>
</dbReference>
<feature type="domain" description="Large ribosomal subunit protein uL2 C-terminal" evidence="5">
    <location>
        <begin position="93"/>
        <end position="226"/>
    </location>
</feature>
<evidence type="ECO:0000256" key="4">
    <source>
        <dbReference type="SAM" id="MobiDB-lite"/>
    </source>
</evidence>
<dbReference type="FunFam" id="4.10.950.10:FF:000002">
    <property type="entry name" value="60S ribosomal protein L2"/>
    <property type="match status" value="1"/>
</dbReference>
<dbReference type="Gene3D" id="4.10.950.10">
    <property type="entry name" value="Ribosomal protein L2, domain 3"/>
    <property type="match status" value="1"/>
</dbReference>
<comment type="similarity">
    <text evidence="1">Belongs to the universal ribosomal protein uL2 family.</text>
</comment>
<dbReference type="PANTHER" id="PTHR13691:SF16">
    <property type="entry name" value="LARGE RIBOSOMAL SUBUNIT PROTEIN UL2"/>
    <property type="match status" value="1"/>
</dbReference>
<dbReference type="PIRSF" id="PIRSF002158">
    <property type="entry name" value="Ribosomal_L2"/>
    <property type="match status" value="1"/>
</dbReference>
<name>X1BT14_9ZZZZ</name>
<dbReference type="InterPro" id="IPR012340">
    <property type="entry name" value="NA-bd_OB-fold"/>
</dbReference>